<gene>
    <name evidence="3" type="primary">LOC106810274</name>
</gene>
<feature type="signal peptide" evidence="1">
    <location>
        <begin position="1"/>
        <end position="22"/>
    </location>
</feature>
<evidence type="ECO:0000313" key="2">
    <source>
        <dbReference type="Proteomes" id="UP000695022"/>
    </source>
</evidence>
<reference evidence="3" key="1">
    <citation type="submission" date="2025-08" db="UniProtKB">
        <authorList>
            <consortium name="RefSeq"/>
        </authorList>
    </citation>
    <scope>IDENTIFICATION</scope>
</reference>
<accession>A0ABM1EA32</accession>
<dbReference type="GeneID" id="106810274"/>
<dbReference type="Proteomes" id="UP000695022">
    <property type="component" value="Unplaced"/>
</dbReference>
<name>A0ABM1EA32_PRICU</name>
<dbReference type="RefSeq" id="XP_014669053.1">
    <property type="nucleotide sequence ID" value="XM_014813567.1"/>
</dbReference>
<sequence>MALRAFVLLLVVVIATTGRANGDAFDDAVTKLQSVSADSCRAVLAGDEQRLLLEENFVTGVPGSSGQSPQLALSEASTLAHNRAFFFSFILQHMNATADEPGFLYYYYSAVADVAAYGDVISGSSVVFDRKSFFPNWYKSASAQRPHVTDYLPYARAPRAGEHLIVVEDDAVAGSGAGSAYTDGDRYSWAKPWYSKWLPRAMQPPLPYQIIIEKLFHPKDHMQVYGPPETKPSSFTPPYFECGLIDEWISGAVSPVVNYERPDYNYPAVPK</sequence>
<evidence type="ECO:0000313" key="3">
    <source>
        <dbReference type="RefSeq" id="XP_014669053.1"/>
    </source>
</evidence>
<organism evidence="2 3">
    <name type="scientific">Priapulus caudatus</name>
    <name type="common">Priapulid worm</name>
    <dbReference type="NCBI Taxonomy" id="37621"/>
    <lineage>
        <taxon>Eukaryota</taxon>
        <taxon>Metazoa</taxon>
        <taxon>Ecdysozoa</taxon>
        <taxon>Scalidophora</taxon>
        <taxon>Priapulida</taxon>
        <taxon>Priapulimorpha</taxon>
        <taxon>Priapulimorphida</taxon>
        <taxon>Priapulidae</taxon>
        <taxon>Priapulus</taxon>
    </lineage>
</organism>
<proteinExistence type="predicted"/>
<evidence type="ECO:0000256" key="1">
    <source>
        <dbReference type="SAM" id="SignalP"/>
    </source>
</evidence>
<keyword evidence="2" id="KW-1185">Reference proteome</keyword>
<keyword evidence="1" id="KW-0732">Signal</keyword>
<protein>
    <submittedName>
        <fullName evidence="3">Uncharacterized protein LOC106810274</fullName>
    </submittedName>
</protein>
<feature type="chain" id="PRO_5047002916" evidence="1">
    <location>
        <begin position="23"/>
        <end position="271"/>
    </location>
</feature>